<accession>A0ABN3JBJ0</accession>
<dbReference type="InterPro" id="IPR000835">
    <property type="entry name" value="HTH_MarR-typ"/>
</dbReference>
<organism evidence="5 6">
    <name type="scientific">Actinomadura vinacea</name>
    <dbReference type="NCBI Taxonomy" id="115336"/>
    <lineage>
        <taxon>Bacteria</taxon>
        <taxon>Bacillati</taxon>
        <taxon>Actinomycetota</taxon>
        <taxon>Actinomycetes</taxon>
        <taxon>Streptosporangiales</taxon>
        <taxon>Thermomonosporaceae</taxon>
        <taxon>Actinomadura</taxon>
    </lineage>
</organism>
<evidence type="ECO:0000313" key="6">
    <source>
        <dbReference type="Proteomes" id="UP001501231"/>
    </source>
</evidence>
<comment type="caution">
    <text evidence="5">The sequence shown here is derived from an EMBL/GenBank/DDBJ whole genome shotgun (WGS) entry which is preliminary data.</text>
</comment>
<dbReference type="Gene3D" id="1.10.10.10">
    <property type="entry name" value="Winged helix-like DNA-binding domain superfamily/Winged helix DNA-binding domain"/>
    <property type="match status" value="1"/>
</dbReference>
<keyword evidence="2" id="KW-0238">DNA-binding</keyword>
<dbReference type="InterPro" id="IPR036390">
    <property type="entry name" value="WH_DNA-bd_sf"/>
</dbReference>
<proteinExistence type="predicted"/>
<keyword evidence="1" id="KW-0805">Transcription regulation</keyword>
<dbReference type="InterPro" id="IPR011991">
    <property type="entry name" value="ArsR-like_HTH"/>
</dbReference>
<evidence type="ECO:0000313" key="5">
    <source>
        <dbReference type="EMBL" id="GAA2426396.1"/>
    </source>
</evidence>
<dbReference type="InterPro" id="IPR001845">
    <property type="entry name" value="HTH_ArsR_DNA-bd_dom"/>
</dbReference>
<dbReference type="PANTHER" id="PTHR43132:SF8">
    <property type="entry name" value="HTH-TYPE TRANSCRIPTIONAL REGULATOR KMTR"/>
    <property type="match status" value="1"/>
</dbReference>
<dbReference type="CDD" id="cd00090">
    <property type="entry name" value="HTH_ARSR"/>
    <property type="match status" value="1"/>
</dbReference>
<dbReference type="SMART" id="SM00418">
    <property type="entry name" value="HTH_ARSR"/>
    <property type="match status" value="1"/>
</dbReference>
<dbReference type="SUPFAM" id="SSF46785">
    <property type="entry name" value="Winged helix' DNA-binding domain"/>
    <property type="match status" value="1"/>
</dbReference>
<feature type="domain" description="HTH arsR-type" evidence="4">
    <location>
        <begin position="248"/>
        <end position="322"/>
    </location>
</feature>
<keyword evidence="3" id="KW-0804">Transcription</keyword>
<evidence type="ECO:0000256" key="1">
    <source>
        <dbReference type="ARBA" id="ARBA00023015"/>
    </source>
</evidence>
<dbReference type="InterPro" id="IPR036388">
    <property type="entry name" value="WH-like_DNA-bd_sf"/>
</dbReference>
<dbReference type="EMBL" id="BAAARW010000016">
    <property type="protein sequence ID" value="GAA2426396.1"/>
    <property type="molecule type" value="Genomic_DNA"/>
</dbReference>
<keyword evidence="6" id="KW-1185">Reference proteome</keyword>
<gene>
    <name evidence="5" type="ORF">GCM10010191_43660</name>
</gene>
<name>A0ABN3JBJ0_9ACTN</name>
<protein>
    <submittedName>
        <fullName evidence="5">Winged helix-turn-helix domain-containing protein</fullName>
    </submittedName>
</protein>
<dbReference type="InterPro" id="IPR051011">
    <property type="entry name" value="Metal_resp_trans_reg"/>
</dbReference>
<dbReference type="Pfam" id="PF12802">
    <property type="entry name" value="MarR_2"/>
    <property type="match status" value="1"/>
</dbReference>
<evidence type="ECO:0000259" key="4">
    <source>
        <dbReference type="SMART" id="SM00418"/>
    </source>
</evidence>
<reference evidence="5 6" key="1">
    <citation type="journal article" date="2019" name="Int. J. Syst. Evol. Microbiol.">
        <title>The Global Catalogue of Microorganisms (GCM) 10K type strain sequencing project: providing services to taxonomists for standard genome sequencing and annotation.</title>
        <authorList>
            <consortium name="The Broad Institute Genomics Platform"/>
            <consortium name="The Broad Institute Genome Sequencing Center for Infectious Disease"/>
            <person name="Wu L."/>
            <person name="Ma J."/>
        </authorList>
    </citation>
    <scope>NUCLEOTIDE SEQUENCE [LARGE SCALE GENOMIC DNA]</scope>
    <source>
        <strain evidence="5 6">JCM 3325</strain>
    </source>
</reference>
<dbReference type="RefSeq" id="WP_344591150.1">
    <property type="nucleotide sequence ID" value="NZ_BAAARW010000016.1"/>
</dbReference>
<dbReference type="PANTHER" id="PTHR43132">
    <property type="entry name" value="ARSENICAL RESISTANCE OPERON REPRESSOR ARSR-RELATED"/>
    <property type="match status" value="1"/>
</dbReference>
<sequence length="333" mass="36872">MLRIHFTGEDLGRTRLATGPEPMWELLLSLHKLTDGEGRMIYDGWRRRVRAELPPSTRWLLHLAPPVGYSPDFLTPAQEASDLGTGLDLVLATPRRLVRGDMATLAAQQTLRGPNTELADGSARSLHTLGRALRDYHSHALDPYWARIRARVHADLTNRGRTFLHAGIEAVLTDLHPEAEWNSPVLKLPYGREHDVHLDGRGLRLLPSFFCWKQPFTYYDTDLTPVLAFPIEHDLTWLAPSSRRDPRRPLAALLGRTRTTVLTELSAPGGCTTTELARRTGISLASASQHAGVLRDAGLISTVRHGGHVVHSLRPAGESLINAPSGQECPPEE</sequence>
<evidence type="ECO:0000256" key="3">
    <source>
        <dbReference type="ARBA" id="ARBA00023163"/>
    </source>
</evidence>
<evidence type="ECO:0000256" key="2">
    <source>
        <dbReference type="ARBA" id="ARBA00023125"/>
    </source>
</evidence>
<dbReference type="Proteomes" id="UP001501231">
    <property type="component" value="Unassembled WGS sequence"/>
</dbReference>